<feature type="region of interest" description="Disordered" evidence="9">
    <location>
        <begin position="39"/>
        <end position="62"/>
    </location>
</feature>
<evidence type="ECO:0000256" key="9">
    <source>
        <dbReference type="SAM" id="MobiDB-lite"/>
    </source>
</evidence>
<dbReference type="Proteomes" id="UP000192578">
    <property type="component" value="Unassembled WGS sequence"/>
</dbReference>
<feature type="compositionally biased region" description="Polar residues" evidence="9">
    <location>
        <begin position="500"/>
        <end position="514"/>
    </location>
</feature>
<evidence type="ECO:0000256" key="3">
    <source>
        <dbReference type="ARBA" id="ARBA00022771"/>
    </source>
</evidence>
<feature type="compositionally biased region" description="Low complexity" evidence="9">
    <location>
        <begin position="47"/>
        <end position="62"/>
    </location>
</feature>
<keyword evidence="6" id="KW-0238">DNA-binding</keyword>
<comment type="subcellular location">
    <subcellularLocation>
        <location evidence="1">Nucleus</location>
    </subcellularLocation>
</comment>
<feature type="region of interest" description="Disordered" evidence="9">
    <location>
        <begin position="208"/>
        <end position="234"/>
    </location>
</feature>
<evidence type="ECO:0000256" key="7">
    <source>
        <dbReference type="ARBA" id="ARBA00023163"/>
    </source>
</evidence>
<dbReference type="InterPro" id="IPR031940">
    <property type="entry name" value="DUF4772"/>
</dbReference>
<dbReference type="EMBL" id="MTYJ01000001">
    <property type="protein sequence ID" value="OQV25887.1"/>
    <property type="molecule type" value="Genomic_DNA"/>
</dbReference>
<feature type="compositionally biased region" description="Polar residues" evidence="9">
    <location>
        <begin position="211"/>
        <end position="229"/>
    </location>
</feature>
<feature type="domain" description="DUF4772" evidence="10">
    <location>
        <begin position="11"/>
        <end position="120"/>
    </location>
</feature>
<protein>
    <recommendedName>
        <fullName evidence="10">DUF4772 domain-containing protein</fullName>
    </recommendedName>
</protein>
<name>A0A1W0XEJ1_HYPEX</name>
<keyword evidence="7" id="KW-0804">Transcription</keyword>
<evidence type="ECO:0000256" key="2">
    <source>
        <dbReference type="ARBA" id="ARBA00022723"/>
    </source>
</evidence>
<feature type="compositionally biased region" description="Polar residues" evidence="9">
    <location>
        <begin position="321"/>
        <end position="341"/>
    </location>
</feature>
<evidence type="ECO:0000256" key="5">
    <source>
        <dbReference type="ARBA" id="ARBA00023015"/>
    </source>
</evidence>
<dbReference type="AlphaFoldDB" id="A0A1W0XEJ1"/>
<evidence type="ECO:0000313" key="12">
    <source>
        <dbReference type="Proteomes" id="UP000192578"/>
    </source>
</evidence>
<dbReference type="SMART" id="SM01366">
    <property type="entry name" value="c-clamp"/>
    <property type="match status" value="1"/>
</dbReference>
<dbReference type="InterPro" id="IPR052253">
    <property type="entry name" value="CR1/CR2-DNA-binding_regulator"/>
</dbReference>
<evidence type="ECO:0000313" key="11">
    <source>
        <dbReference type="EMBL" id="OQV25887.1"/>
    </source>
</evidence>
<keyword evidence="4" id="KW-0862">Zinc</keyword>
<evidence type="ECO:0000259" key="10">
    <source>
        <dbReference type="Pfam" id="PF15997"/>
    </source>
</evidence>
<proteinExistence type="predicted"/>
<evidence type="ECO:0000256" key="4">
    <source>
        <dbReference type="ARBA" id="ARBA00022833"/>
    </source>
</evidence>
<evidence type="ECO:0000256" key="1">
    <source>
        <dbReference type="ARBA" id="ARBA00004123"/>
    </source>
</evidence>
<dbReference type="PANTHER" id="PTHR13006">
    <property type="entry name" value="PAPILLOMAVIRUS REGULATORY FACTOR PRF-1"/>
    <property type="match status" value="1"/>
</dbReference>
<comment type="caution">
    <text evidence="11">The sequence shown here is derived from an EMBL/GenBank/DDBJ whole genome shotgun (WGS) entry which is preliminary data.</text>
</comment>
<keyword evidence="8" id="KW-0539">Nucleus</keyword>
<organism evidence="11 12">
    <name type="scientific">Hypsibius exemplaris</name>
    <name type="common">Freshwater tardigrade</name>
    <dbReference type="NCBI Taxonomy" id="2072580"/>
    <lineage>
        <taxon>Eukaryota</taxon>
        <taxon>Metazoa</taxon>
        <taxon>Ecdysozoa</taxon>
        <taxon>Tardigrada</taxon>
        <taxon>Eutardigrada</taxon>
        <taxon>Parachela</taxon>
        <taxon>Hypsibioidea</taxon>
        <taxon>Hypsibiidae</taxon>
        <taxon>Hypsibius</taxon>
    </lineage>
</organism>
<keyword evidence="3" id="KW-0863">Zinc-finger</keyword>
<dbReference type="GO" id="GO:0000978">
    <property type="term" value="F:RNA polymerase II cis-regulatory region sequence-specific DNA binding"/>
    <property type="evidence" value="ECO:0007669"/>
    <property type="project" value="TreeGrafter"/>
</dbReference>
<feature type="region of interest" description="Disordered" evidence="9">
    <location>
        <begin position="321"/>
        <end position="366"/>
    </location>
</feature>
<dbReference type="PANTHER" id="PTHR13006:SF9">
    <property type="entry name" value="GLUCOSE TRANSPORTER 4 ENHANCER FACTOR, ISOFORM G"/>
    <property type="match status" value="1"/>
</dbReference>
<dbReference type="OrthoDB" id="5950721at2759"/>
<keyword evidence="12" id="KW-1185">Reference proteome</keyword>
<feature type="region of interest" description="Disordered" evidence="9">
    <location>
        <begin position="251"/>
        <end position="277"/>
    </location>
</feature>
<dbReference type="GO" id="GO:0008270">
    <property type="term" value="F:zinc ion binding"/>
    <property type="evidence" value="ECO:0007669"/>
    <property type="project" value="UniProtKB-KW"/>
</dbReference>
<gene>
    <name evidence="11" type="ORF">BV898_00033</name>
</gene>
<dbReference type="GO" id="GO:0006357">
    <property type="term" value="P:regulation of transcription by RNA polymerase II"/>
    <property type="evidence" value="ECO:0007669"/>
    <property type="project" value="TreeGrafter"/>
</dbReference>
<accession>A0A1W0XEJ1</accession>
<keyword evidence="5" id="KW-0805">Transcription regulation</keyword>
<evidence type="ECO:0000256" key="6">
    <source>
        <dbReference type="ARBA" id="ARBA00023125"/>
    </source>
</evidence>
<feature type="compositionally biased region" description="Low complexity" evidence="9">
    <location>
        <begin position="538"/>
        <end position="552"/>
    </location>
</feature>
<evidence type="ECO:0000256" key="8">
    <source>
        <dbReference type="ARBA" id="ARBA00023242"/>
    </source>
</evidence>
<keyword evidence="2" id="KW-0479">Metal-binding</keyword>
<feature type="compositionally biased region" description="Acidic residues" evidence="9">
    <location>
        <begin position="254"/>
        <end position="266"/>
    </location>
</feature>
<dbReference type="GO" id="GO:0003700">
    <property type="term" value="F:DNA-binding transcription factor activity"/>
    <property type="evidence" value="ECO:0007669"/>
    <property type="project" value="TreeGrafter"/>
</dbReference>
<sequence>MSSSCLKRPNTTKRSLVGLRVAAKRDSGFYEAGSIVDSTSKQVSGGSDPSSSPATLSSVSSVSSSSGHKVLISFDDGTKHWYADRHVVGPGFQGPSSASLTIGQTVYCTVGHRETPGKIRTLPSAGGEVFQVSLEDGSGQVITRKQEDMRLIKSRKSSRTIGQDKDYHSLATGKADFDATLADSIARDALSRISTVASRKRAVPMDIINRGSRNSLPRHPSSCSSNSKLASRIQKSDRDLEDELLYAPLINEFIDPDSEESQGDMEDGSRRGRRGNGFEMMDECSAALVLMSLGASPATRQLEMHDDAGFSSASYPGGGFSSSWTSGKDNKSGVAQSQSPLDQVEVGRQTSPASLHDSTTASSSDEGIELASMQIDPCHLDHDYSAWAEPPEWTQSPVIERPRKRRPSNSVVTFQCTWPKCQHMEPSRTGIKRHIQNIHFTSAGLPAEDLEFYYNEVDVDEEKEGSAMSWAASTSFSESKSRAHAASNERSGRHRHRSALSVSSDHSGQTSTHCHSLAIPKAINIPRTSKRHDSEWESASAPQSAASPGLSDGFSTVSSSFGSGISKKIRDIKKCRKVYGMDNREMWCTQCKWKKACTRFSQE</sequence>
<reference evidence="12" key="1">
    <citation type="submission" date="2017-01" db="EMBL/GenBank/DDBJ databases">
        <title>Comparative genomics of anhydrobiosis in the tardigrade Hypsibius dujardini.</title>
        <authorList>
            <person name="Yoshida Y."/>
            <person name="Koutsovoulos G."/>
            <person name="Laetsch D."/>
            <person name="Stevens L."/>
            <person name="Kumar S."/>
            <person name="Horikawa D."/>
            <person name="Ishino K."/>
            <person name="Komine S."/>
            <person name="Tomita M."/>
            <person name="Blaxter M."/>
            <person name="Arakawa K."/>
        </authorList>
    </citation>
    <scope>NUCLEOTIDE SEQUENCE [LARGE SCALE GENOMIC DNA]</scope>
    <source>
        <strain evidence="12">Z151</strain>
    </source>
</reference>
<feature type="compositionally biased region" description="Polar residues" evidence="9">
    <location>
        <begin position="348"/>
        <end position="365"/>
    </location>
</feature>
<dbReference type="Pfam" id="PF15997">
    <property type="entry name" value="DUF4772"/>
    <property type="match status" value="1"/>
</dbReference>
<feature type="region of interest" description="Disordered" evidence="9">
    <location>
        <begin position="470"/>
        <end position="552"/>
    </location>
</feature>
<dbReference type="GO" id="GO:0005634">
    <property type="term" value="C:nucleus"/>
    <property type="evidence" value="ECO:0007669"/>
    <property type="project" value="UniProtKB-SubCell"/>
</dbReference>